<dbReference type="InterPro" id="IPR007219">
    <property type="entry name" value="XnlR_reg_dom"/>
</dbReference>
<dbReference type="InterPro" id="IPR036864">
    <property type="entry name" value="Zn2-C6_fun-type_DNA-bd_sf"/>
</dbReference>
<dbReference type="Proteomes" id="UP000481288">
    <property type="component" value="Unassembled WGS sequence"/>
</dbReference>
<dbReference type="GO" id="GO:0000981">
    <property type="term" value="F:DNA-binding transcription factor activity, RNA polymerase II-specific"/>
    <property type="evidence" value="ECO:0007669"/>
    <property type="project" value="InterPro"/>
</dbReference>
<evidence type="ECO:0000313" key="5">
    <source>
        <dbReference type="EMBL" id="TVY44058.1"/>
    </source>
</evidence>
<dbReference type="InterPro" id="IPR050613">
    <property type="entry name" value="Sec_Metabolite_Reg"/>
</dbReference>
<feature type="domain" description="Zn(2)-C6 fungal-type" evidence="4">
    <location>
        <begin position="17"/>
        <end position="49"/>
    </location>
</feature>
<gene>
    <name evidence="5" type="primary">fsa6_9</name>
    <name evidence="5" type="ORF">LCER1_G008339</name>
</gene>
<keyword evidence="3" id="KW-0539">Nucleus</keyword>
<dbReference type="GO" id="GO:0005634">
    <property type="term" value="C:nucleus"/>
    <property type="evidence" value="ECO:0007669"/>
    <property type="project" value="UniProtKB-SubCell"/>
</dbReference>
<sequence>MSKSAGPSAHRFRQPLSCEPCRERKIKCSRTPPPCESCTRRKISDSCVYLIAADNARPSRRQLLKKITVLEGLLQKTNEKTNGQTNDSNSTNWEYKEDALSQSVPPTTLEGANELPIPPYAKSRTDFIFESDKVTGQNDIRAGTMKSNAAGDVQYEHCGSQWAAVLINTSITSLPLEGEAENENEHHSGLGVPFLDSSTLSIEDFVALLPSIFHILHEPTFHAQYEAFLRNPYGARPSWLAVLFVILSLAITSLATNDSFFDDFRFAPGSDPYANTRALSKRYHMLTMKCLEKQGVLWGKHNVQSLQALILLGYAMSHSHEKIWVLLGMTYNVATGLACHVDPSNFDMNFIQCEERRRCWAGLTMLYTIHNVLLGTSDPGRPINTRQVQLPVDANDVDITAEGIVNSSKNGPTQLSYLLFKFQLDDLTAAICSEIFDSSTVSQEAISALDQKICFIQESWDARYTTDSNNLPLSVNQKMHLHILHGYGYQLFLLLHRPFFAQSISGLETPNESQIRCIASAQALLDIHRLIHETPEYEPFLWYSNGLGSFHAFHGAVVLAVALLMPIFEAQHRKFREILEDTTLRFKRLQGRSVICRKAVRVLDSLLAIISNQPSQSGTFPGPTPGPLSLLMLEPDHAPNYTGSTGNLTDMENSEKLEYLAPRLQSQQWISPYYMAWEEWDEFIPRTFLPDSMQ</sequence>
<dbReference type="AlphaFoldDB" id="A0A7D8YLP8"/>
<dbReference type="SMART" id="SM00066">
    <property type="entry name" value="GAL4"/>
    <property type="match status" value="1"/>
</dbReference>
<keyword evidence="2" id="KW-0479">Metal-binding</keyword>
<comment type="caution">
    <text evidence="5">The sequence shown here is derived from an EMBL/GenBank/DDBJ whole genome shotgun (WGS) entry which is preliminary data.</text>
</comment>
<dbReference type="PROSITE" id="PS00463">
    <property type="entry name" value="ZN2_CY6_FUNGAL_1"/>
    <property type="match status" value="1"/>
</dbReference>
<dbReference type="PANTHER" id="PTHR31001:SF40">
    <property type="entry name" value="ZN(II)2CYS6 TRANSCRIPTION FACTOR (EUROFUNG)"/>
    <property type="match status" value="1"/>
</dbReference>
<reference evidence="5 6" key="1">
    <citation type="submission" date="2018-05" db="EMBL/GenBank/DDBJ databases">
        <title>Whole genome sequencing for identification of molecular markers to develop diagnostic detection tools for the regulated plant pathogen Lachnellula willkommii.</title>
        <authorList>
            <person name="Giroux E."/>
            <person name="Bilodeau G."/>
        </authorList>
    </citation>
    <scope>NUCLEOTIDE SEQUENCE [LARGE SCALE GENOMIC DNA]</scope>
    <source>
        <strain evidence="5 6">CBS 625.97</strain>
    </source>
</reference>
<evidence type="ECO:0000313" key="6">
    <source>
        <dbReference type="Proteomes" id="UP000481288"/>
    </source>
</evidence>
<keyword evidence="6" id="KW-1185">Reference proteome</keyword>
<comment type="subcellular location">
    <subcellularLocation>
        <location evidence="1">Nucleus</location>
    </subcellularLocation>
</comment>
<evidence type="ECO:0000256" key="3">
    <source>
        <dbReference type="ARBA" id="ARBA00023242"/>
    </source>
</evidence>
<proteinExistence type="predicted"/>
<evidence type="ECO:0000256" key="2">
    <source>
        <dbReference type="ARBA" id="ARBA00022723"/>
    </source>
</evidence>
<dbReference type="GO" id="GO:0003677">
    <property type="term" value="F:DNA binding"/>
    <property type="evidence" value="ECO:0007669"/>
    <property type="project" value="InterPro"/>
</dbReference>
<dbReference type="GO" id="GO:0008270">
    <property type="term" value="F:zinc ion binding"/>
    <property type="evidence" value="ECO:0007669"/>
    <property type="project" value="InterPro"/>
</dbReference>
<dbReference type="Gene3D" id="4.10.240.10">
    <property type="entry name" value="Zn(2)-C6 fungal-type DNA-binding domain"/>
    <property type="match status" value="1"/>
</dbReference>
<evidence type="ECO:0000256" key="1">
    <source>
        <dbReference type="ARBA" id="ARBA00004123"/>
    </source>
</evidence>
<name>A0A7D8YLP8_9HELO</name>
<dbReference type="CDD" id="cd00067">
    <property type="entry name" value="GAL4"/>
    <property type="match status" value="1"/>
</dbReference>
<evidence type="ECO:0000259" key="4">
    <source>
        <dbReference type="PROSITE" id="PS50048"/>
    </source>
</evidence>
<dbReference type="Pfam" id="PF00172">
    <property type="entry name" value="Zn_clus"/>
    <property type="match status" value="1"/>
</dbReference>
<dbReference type="PROSITE" id="PS50048">
    <property type="entry name" value="ZN2_CY6_FUNGAL_2"/>
    <property type="match status" value="1"/>
</dbReference>
<accession>A0A7D8YLP8</accession>
<dbReference type="EMBL" id="QGMG01001767">
    <property type="protein sequence ID" value="TVY44058.1"/>
    <property type="molecule type" value="Genomic_DNA"/>
</dbReference>
<organism evidence="5 6">
    <name type="scientific">Lachnellula cervina</name>
    <dbReference type="NCBI Taxonomy" id="1316786"/>
    <lineage>
        <taxon>Eukaryota</taxon>
        <taxon>Fungi</taxon>
        <taxon>Dikarya</taxon>
        <taxon>Ascomycota</taxon>
        <taxon>Pezizomycotina</taxon>
        <taxon>Leotiomycetes</taxon>
        <taxon>Helotiales</taxon>
        <taxon>Lachnaceae</taxon>
        <taxon>Lachnellula</taxon>
    </lineage>
</organism>
<dbReference type="SUPFAM" id="SSF57701">
    <property type="entry name" value="Zn2/Cys6 DNA-binding domain"/>
    <property type="match status" value="1"/>
</dbReference>
<dbReference type="InterPro" id="IPR001138">
    <property type="entry name" value="Zn2Cys6_DnaBD"/>
</dbReference>
<dbReference type="OrthoDB" id="2406834at2759"/>
<dbReference type="CDD" id="cd12148">
    <property type="entry name" value="fungal_TF_MHR"/>
    <property type="match status" value="1"/>
</dbReference>
<dbReference type="PANTHER" id="PTHR31001">
    <property type="entry name" value="UNCHARACTERIZED TRANSCRIPTIONAL REGULATORY PROTEIN"/>
    <property type="match status" value="1"/>
</dbReference>
<dbReference type="Pfam" id="PF04082">
    <property type="entry name" value="Fungal_trans"/>
    <property type="match status" value="1"/>
</dbReference>
<protein>
    <submittedName>
        <fullName evidence="5">Fusarisetin A cluster transcription factor fsa6</fullName>
    </submittedName>
</protein>
<dbReference type="GO" id="GO:0006351">
    <property type="term" value="P:DNA-templated transcription"/>
    <property type="evidence" value="ECO:0007669"/>
    <property type="project" value="InterPro"/>
</dbReference>